<evidence type="ECO:0000256" key="22">
    <source>
        <dbReference type="PROSITE-ProRule" id="PRU00076"/>
    </source>
</evidence>
<feature type="domain" description="Cadherin" evidence="32">
    <location>
        <begin position="398"/>
        <end position="505"/>
    </location>
</feature>
<feature type="domain" description="Cadherin" evidence="32">
    <location>
        <begin position="290"/>
        <end position="397"/>
    </location>
</feature>
<feature type="transmembrane region" description="Helical" evidence="25">
    <location>
        <begin position="2471"/>
        <end position="2494"/>
    </location>
</feature>
<dbReference type="GO" id="GO:0005886">
    <property type="term" value="C:plasma membrane"/>
    <property type="evidence" value="ECO:0007669"/>
    <property type="project" value="UniProtKB-SubCell"/>
</dbReference>
<evidence type="ECO:0000256" key="16">
    <source>
        <dbReference type="ARBA" id="ARBA00023170"/>
    </source>
</evidence>
<dbReference type="EMBL" id="JANIIK010000036">
    <property type="protein sequence ID" value="KAJ3612425.1"/>
    <property type="molecule type" value="Genomic_DNA"/>
</dbReference>
<dbReference type="InterPro" id="IPR001879">
    <property type="entry name" value="GPCR_2_extracellular_dom"/>
</dbReference>
<dbReference type="OrthoDB" id="26203at2759"/>
<keyword evidence="8 25" id="KW-0812">Transmembrane</keyword>
<evidence type="ECO:0000313" key="34">
    <source>
        <dbReference type="Proteomes" id="UP001148018"/>
    </source>
</evidence>
<feature type="disulfide bond" evidence="22">
    <location>
        <begin position="1423"/>
        <end position="1432"/>
    </location>
</feature>
<dbReference type="CDD" id="cd00055">
    <property type="entry name" value="EGF_Lam"/>
    <property type="match status" value="1"/>
</dbReference>
<dbReference type="FunFam" id="2.10.25.10:FF:000286">
    <property type="entry name" value="Cadherin EGF LAG seven-pass G-type receptor 3"/>
    <property type="match status" value="1"/>
</dbReference>
<dbReference type="SMART" id="SM00112">
    <property type="entry name" value="CA"/>
    <property type="match status" value="9"/>
</dbReference>
<dbReference type="Gene3D" id="1.20.1070.10">
    <property type="entry name" value="Rhodopsin 7-helix transmembrane proteins"/>
    <property type="match status" value="1"/>
</dbReference>
<dbReference type="SMART" id="SM00180">
    <property type="entry name" value="EGF_Lam"/>
    <property type="match status" value="1"/>
</dbReference>
<feature type="disulfide bond" evidence="23">
    <location>
        <begin position="2023"/>
        <end position="2035"/>
    </location>
</feature>
<evidence type="ECO:0000256" key="9">
    <source>
        <dbReference type="ARBA" id="ARBA00022729"/>
    </source>
</evidence>
<dbReference type="InterPro" id="IPR000742">
    <property type="entry name" value="EGF"/>
</dbReference>
<dbReference type="GO" id="GO:0009653">
    <property type="term" value="P:anatomical structure morphogenesis"/>
    <property type="evidence" value="ECO:0007669"/>
    <property type="project" value="UniProtKB-ARBA"/>
</dbReference>
<dbReference type="PROSITE" id="PS50026">
    <property type="entry name" value="EGF_3"/>
    <property type="match status" value="5"/>
</dbReference>
<evidence type="ECO:0000259" key="31">
    <source>
        <dbReference type="PROSITE" id="PS50227"/>
    </source>
</evidence>
<proteinExistence type="inferred from homology"/>
<comment type="similarity">
    <text evidence="3">Belongs to the G-protein coupled receptor 2 family. LN-TM7 subfamily.</text>
</comment>
<evidence type="ECO:0000256" key="4">
    <source>
        <dbReference type="ARBA" id="ARBA00022473"/>
    </source>
</evidence>
<evidence type="ECO:0000256" key="8">
    <source>
        <dbReference type="ARBA" id="ARBA00022692"/>
    </source>
</evidence>
<dbReference type="FunFam" id="2.10.25.10:FF:000047">
    <property type="entry name" value="Cadherin EGF LAG seven-pass G-type receptor 2"/>
    <property type="match status" value="1"/>
</dbReference>
<accession>A0A9Q0EVD2</accession>
<feature type="domain" description="Cadherin" evidence="32">
    <location>
        <begin position="1152"/>
        <end position="1247"/>
    </location>
</feature>
<dbReference type="SUPFAM" id="SSF49313">
    <property type="entry name" value="Cadherin-like"/>
    <property type="match status" value="9"/>
</dbReference>
<evidence type="ECO:0000256" key="20">
    <source>
        <dbReference type="ARBA" id="ARBA00023292"/>
    </source>
</evidence>
<dbReference type="PROSITE" id="PS50025">
    <property type="entry name" value="LAM_G_DOMAIN"/>
    <property type="match status" value="2"/>
</dbReference>
<reference evidence="33" key="1">
    <citation type="submission" date="2022-07" db="EMBL/GenBank/DDBJ databases">
        <title>Chromosome-level genome of Muraenolepis orangiensis.</title>
        <authorList>
            <person name="Kim J."/>
        </authorList>
    </citation>
    <scope>NUCLEOTIDE SEQUENCE</scope>
    <source>
        <strain evidence="33">KU_S4_2022</strain>
        <tissue evidence="33">Muscle</tissue>
    </source>
</reference>
<evidence type="ECO:0000256" key="24">
    <source>
        <dbReference type="SAM" id="MobiDB-lite"/>
    </source>
</evidence>
<feature type="disulfide bond" evidence="22">
    <location>
        <begin position="1385"/>
        <end position="1394"/>
    </location>
</feature>
<dbReference type="PROSITE" id="PS50227">
    <property type="entry name" value="G_PROTEIN_RECEP_F2_3"/>
    <property type="match status" value="1"/>
</dbReference>
<dbReference type="Gene3D" id="2.60.40.60">
    <property type="entry name" value="Cadherins"/>
    <property type="match status" value="9"/>
</dbReference>
<feature type="disulfide bond" evidence="22">
    <location>
        <begin position="1956"/>
        <end position="1965"/>
    </location>
</feature>
<feature type="disulfide bond" evidence="23">
    <location>
        <begin position="2025"/>
        <end position="2042"/>
    </location>
</feature>
<dbReference type="SMART" id="SM00282">
    <property type="entry name" value="LamG"/>
    <property type="match status" value="2"/>
</dbReference>
<keyword evidence="16" id="KW-0675">Receptor</keyword>
<feature type="disulfide bond" evidence="23">
    <location>
        <begin position="2044"/>
        <end position="2053"/>
    </location>
</feature>
<dbReference type="InterPro" id="IPR046338">
    <property type="entry name" value="GAIN_dom_sf"/>
</dbReference>
<dbReference type="SUPFAM" id="SSF57196">
    <property type="entry name" value="EGF/Laminin"/>
    <property type="match status" value="3"/>
</dbReference>
<feature type="chain" id="PRO_5040179965" description="Cadherin EGF LAG seven-pass G-type receptor 1" evidence="26">
    <location>
        <begin position="27"/>
        <end position="2501"/>
    </location>
</feature>
<dbReference type="FunFam" id="2.170.300.10:FF:000011">
    <property type="entry name" value="cadherin EGF LAG seven-pass G-type receptor 1"/>
    <property type="match status" value="1"/>
</dbReference>
<dbReference type="InterPro" id="IPR036445">
    <property type="entry name" value="GPCR_2_extracell_dom_sf"/>
</dbReference>
<dbReference type="Pfam" id="PF00008">
    <property type="entry name" value="EGF"/>
    <property type="match status" value="1"/>
</dbReference>
<evidence type="ECO:0000256" key="2">
    <source>
        <dbReference type="ARBA" id="ARBA00004651"/>
    </source>
</evidence>
<evidence type="ECO:0000256" key="10">
    <source>
        <dbReference type="ARBA" id="ARBA00022737"/>
    </source>
</evidence>
<dbReference type="PANTHER" id="PTHR24026">
    <property type="entry name" value="FAT ATYPICAL CADHERIN-RELATED"/>
    <property type="match status" value="1"/>
</dbReference>
<dbReference type="PROSITE" id="PS00022">
    <property type="entry name" value="EGF_1"/>
    <property type="match status" value="3"/>
</dbReference>
<feature type="compositionally biased region" description="Basic residues" evidence="24">
    <location>
        <begin position="268"/>
        <end position="281"/>
    </location>
</feature>
<dbReference type="Pfam" id="PF00002">
    <property type="entry name" value="7tm_2"/>
    <property type="match status" value="1"/>
</dbReference>
<comment type="subcellular location">
    <subcellularLocation>
        <location evidence="2">Cell membrane</location>
        <topology evidence="2">Multi-pass membrane protein</topology>
    </subcellularLocation>
</comment>
<evidence type="ECO:0000256" key="17">
    <source>
        <dbReference type="ARBA" id="ARBA00023180"/>
    </source>
</evidence>
<dbReference type="Gene3D" id="2.170.300.10">
    <property type="entry name" value="Tie2 ligand-binding domain superfamily"/>
    <property type="match status" value="1"/>
</dbReference>
<evidence type="ECO:0000256" key="5">
    <source>
        <dbReference type="ARBA" id="ARBA00022475"/>
    </source>
</evidence>
<keyword evidence="6 22" id="KW-0245">EGF-like domain</keyword>
<dbReference type="FunFam" id="2.10.25.10:FF:000089">
    <property type="entry name" value="Cadherin EGF LAG seven-pass G-type receptor 3"/>
    <property type="match status" value="1"/>
</dbReference>
<dbReference type="PROSITE" id="PS50268">
    <property type="entry name" value="CADHERIN_2"/>
    <property type="match status" value="9"/>
</dbReference>
<feature type="domain" description="Cadherin" evidence="32">
    <location>
        <begin position="819"/>
        <end position="921"/>
    </location>
</feature>
<dbReference type="InterPro" id="IPR002126">
    <property type="entry name" value="Cadherin-like_dom"/>
</dbReference>
<dbReference type="InterPro" id="IPR001881">
    <property type="entry name" value="EGF-like_Ca-bd_dom"/>
</dbReference>
<dbReference type="SUPFAM" id="SSF49899">
    <property type="entry name" value="Concanavalin A-like lectins/glucanases"/>
    <property type="match status" value="2"/>
</dbReference>
<dbReference type="PROSITE" id="PS50027">
    <property type="entry name" value="EGF_LAM_2"/>
    <property type="match status" value="1"/>
</dbReference>
<feature type="transmembrane region" description="Helical" evidence="25">
    <location>
        <begin position="2406"/>
        <end position="2429"/>
    </location>
</feature>
<dbReference type="InterPro" id="IPR001791">
    <property type="entry name" value="Laminin_G"/>
</dbReference>
<dbReference type="SMART" id="SM00008">
    <property type="entry name" value="HormR"/>
    <property type="match status" value="1"/>
</dbReference>
<dbReference type="InterPro" id="IPR013320">
    <property type="entry name" value="ConA-like_dom_sf"/>
</dbReference>
<keyword evidence="20 23" id="KW-0424">Laminin EGF-like domain</keyword>
<dbReference type="InterPro" id="IPR032471">
    <property type="entry name" value="AGRL2-4_GAIN_subdom_A"/>
</dbReference>
<evidence type="ECO:0000256" key="12">
    <source>
        <dbReference type="ARBA" id="ARBA00022989"/>
    </source>
</evidence>
<dbReference type="Gene3D" id="2.60.220.50">
    <property type="match status" value="2"/>
</dbReference>
<evidence type="ECO:0000256" key="21">
    <source>
        <dbReference type="PROSITE-ProRule" id="PRU00043"/>
    </source>
</evidence>
<keyword evidence="9 26" id="KW-0732">Signal</keyword>
<dbReference type="InterPro" id="IPR020894">
    <property type="entry name" value="Cadherin_CS"/>
</dbReference>
<keyword evidence="13" id="KW-0297">G-protein coupled receptor</keyword>
<evidence type="ECO:0000259" key="30">
    <source>
        <dbReference type="PROSITE" id="PS50221"/>
    </source>
</evidence>
<evidence type="ECO:0000256" key="6">
    <source>
        <dbReference type="ARBA" id="ARBA00022536"/>
    </source>
</evidence>
<dbReference type="SMART" id="SM00181">
    <property type="entry name" value="EGF"/>
    <property type="match status" value="5"/>
</dbReference>
<feature type="domain" description="Cadherin" evidence="32">
    <location>
        <begin position="612"/>
        <end position="716"/>
    </location>
</feature>
<dbReference type="PROSITE" id="PS01248">
    <property type="entry name" value="EGF_LAM_1"/>
    <property type="match status" value="1"/>
</dbReference>
<comment type="function">
    <text evidence="1">Receptor that may have an important role in cell/cell signaling during nervous system formation.</text>
</comment>
<dbReference type="FunFam" id="2.60.40.60:FF:000013">
    <property type="entry name" value="Cadherin EGF LAG seven-pass G-type receptor"/>
    <property type="match status" value="1"/>
</dbReference>
<keyword evidence="34" id="KW-1185">Reference proteome</keyword>
<evidence type="ECO:0000256" key="25">
    <source>
        <dbReference type="SAM" id="Phobius"/>
    </source>
</evidence>
<feature type="domain" description="G-protein coupled receptors family 2 profile 1" evidence="31">
    <location>
        <begin position="2055"/>
        <end position="2128"/>
    </location>
</feature>
<evidence type="ECO:0000256" key="11">
    <source>
        <dbReference type="ARBA" id="ARBA00022837"/>
    </source>
</evidence>
<keyword evidence="19" id="KW-0379">Hydroxylation</keyword>
<keyword evidence="11 21" id="KW-0106">Calcium</keyword>
<dbReference type="PROSITE" id="PS50221">
    <property type="entry name" value="GAIN_B"/>
    <property type="match status" value="1"/>
</dbReference>
<evidence type="ECO:0000259" key="27">
    <source>
        <dbReference type="PROSITE" id="PS50025"/>
    </source>
</evidence>
<feature type="domain" description="EGF-like" evidence="28">
    <location>
        <begin position="1337"/>
        <end position="1395"/>
    </location>
</feature>
<dbReference type="InterPro" id="IPR000832">
    <property type="entry name" value="GPCR_2_secretin-like"/>
</dbReference>
<dbReference type="InterPro" id="IPR002049">
    <property type="entry name" value="LE_dom"/>
</dbReference>
<keyword evidence="17" id="KW-0325">Glycoprotein</keyword>
<dbReference type="Gene3D" id="4.10.1240.10">
    <property type="entry name" value="GPCR, family 2, extracellular hormone receptor domain"/>
    <property type="match status" value="1"/>
</dbReference>
<evidence type="ECO:0000256" key="13">
    <source>
        <dbReference type="ARBA" id="ARBA00023040"/>
    </source>
</evidence>
<keyword evidence="12 25" id="KW-1133">Transmembrane helix</keyword>
<feature type="domain" description="Laminin EGF-like" evidence="29">
    <location>
        <begin position="2023"/>
        <end position="2070"/>
    </location>
</feature>
<keyword evidence="18" id="KW-0807">Transducer</keyword>
<dbReference type="Pfam" id="PF00028">
    <property type="entry name" value="Cadherin"/>
    <property type="match status" value="8"/>
</dbReference>
<keyword evidence="5" id="KW-1003">Cell membrane</keyword>
<feature type="domain" description="Laminin G" evidence="27">
    <location>
        <begin position="1709"/>
        <end position="1890"/>
    </location>
</feature>
<dbReference type="FunFam" id="2.60.40.60:FF:000029">
    <property type="entry name" value="Cadherin EGF LAG seven-pass G-type receptor 3"/>
    <property type="match status" value="1"/>
</dbReference>
<evidence type="ECO:0000256" key="15">
    <source>
        <dbReference type="ARBA" id="ARBA00023157"/>
    </source>
</evidence>
<dbReference type="Gene3D" id="2.10.25.10">
    <property type="entry name" value="Laminin"/>
    <property type="match status" value="4"/>
</dbReference>
<sequence>MEVLLPVCWLWVCVVLLFNAPPPLLGCLELHLSEASQPSGAVLANLSIGQGWTYAIDRTLSSPPPGWIHNLLRVDPRNGTVHLSRRVECASRRNPASVYFRTTSTSTTTTSSSDVILTRFNVFVHGQDCFIKYKRKTDEPDVHIARLLTLGATSCLPAGTVLLNVTRLLPPAAFTRNVIALKDTVCTITASGEGIRAFLTQGNLLLVDDLCSAPGGERSEVRLRCAVQSRPLGALSVRLSLRVVTAPLEEHGYLSESVRTMNNAQHQQQHRQHQHHHRSRRSANTAPQFQLPSYQVSLAENREAGTQVITLKATDPDEGEAGRLEYVMDALFDSRSNDFFTMDPQTGSVTTLHPLDREVKDTHVFKVTVTDHGGPKRSATSYLTITVSDTNDHSPVFEQTEYRDRIRENVEVGFEVMTIRATDGDSPANGNMVYKLLNGGGVNSVFEIDSRNGLVRIRERPDRETRDRYQLIVEANDQGKDPGPRSATATVHITVEDENDNYPQFKEKRYVVRVPENVAVNTKVVQVEATDRDQGNNAKVHYSIISGNVKGQFYIHSPTGVVDIINPLDYEIIREYNLRIKAQDGGRPPLINGTGMVVVQVVDVNDNSPMFVSTPFQATVLENVAVGYSVIHIQAIDADSGENARLEYRLTDTPPGFPLAINNSTGWITASGELDRESVDFYTFGVEARDHGVPAMSSSASVSITVLDVNDNVPAFTERLYALKVNEDAVVGTSVLTLTAVDRDVNSVVTYQISSGNTRNRFAITSQSGGGLVTLALPLDYKQERQYVLTVTASDGTRSDTAQVFINVTDANTHRPVFQNANYQVTFSEDRPVGTTVAVISATDEDTGENARITYVMEDNVPQFKIHPDTGTITTQMEIDYEDQASYTLAIIARDNGIPQKMDITYVEIIVLDANDNAPLFLRDAYQGTVHEDAPVYTSVLQISASDKDAGSNGRLSYTFVGGDDGDGDFFVEPYSGIVRTARKLDRENVPLYTLRAFAVDKGIPPLKAAISVQVAVLDINDNAPVFDRDELFIRVEENSPVGSVVARVSATDPDEGSNAQIMYQIVEGNVPEVFQLDIFNGDLTALTDLDYESRREYVIVVQATSAPLVSRATVHVQLVDVNDNVPVLQNFEILFNNYITNKSNSFPSGVIGAVPARDPDVDDKLRYTFESGNELNLLVLDEDTGELKLSKDLDNDRPLEAPMTISVSDGLHVVVAMCTLRVTIITDDMLTNSITVRLENMSQERFLSHLLSLFLEGVAAVLSTHRDAVFVFNIQNDTDVRGSILNVTFSALQPGGAAATAAGRGRYFPSEDLQEHIYLNRTLLRLISSQQVLPFDDNICLREPCENYMKCVSVLKFDSSPPFISSDTVLFRPIHPVNGLRCRCPAGFTGDYCETEIDLCYSGPCRNHGKCRSREGGYTCECPEDFTGDHCEVNVNSGRCVPGVCKNGGECANRLMGGVMCHCPPGEYEKPYCEMTTRSFPGQSFITFRGLRQRFHFTVSFRFATREKNALLLYNGRFNEKHDFIAVEIINEQIQLTFSGGETKTTVTPFVQGGVSDGQWHSVQLHYYNKPNIGRLGIPHGPSGEKVAVVAVDECDIAMAIRFGNQIGNYSCAAQGTQTGQKKSLDLTGPLLLGGVPNLPEDFPVRNRDFVGCMGNLTIDSKATDMASFIANNGTTAGCPAKKNFCSRDVCQNGGECVNLWDTYGLMPAPQFYDGEALISWSEPDVTIAVPWYLGLMFRTRQPGGTLMQANAGRWSTINLMVRGQQVCLEVWFKDELVASLAFAQVRVSDGEWHHLLVELSSIKDGNDIKYLATVSLDYGMYQRSVEIGNALPGLKVRTLYVGGLPGEGNHVTKGFTGCIQGVRMGETSNNVLNVNMAQGLKIRVEDGCDLADPCDSNICPENSHCIDDWNTHTCVCDLGYLGKECVDPCQLNPCEHVSTCVRKPSSSHGYTCECGNSYYGQYCQNKVEKPCARGWWGSPMCGPCDCDTSRGFHPDCNKTTGACRCKDNYYRPEGEDTCYPCDCFPVGSESRTCDAQTGQCPCKGGVIGRQCNRCDNPFAEVTAAGCEVVYEGCPKAFDAGIWWPKTKFGRPAAINCPKGSIGTAVRHCNDEKGWLPPELFNCTSASFSSLKQMNEELRRNGSVMNGERSKAITASELLVRVLQYESRQAGFDLTATRDAEFNENLVRAGSALLDPGNRDHWEQIQRSEGGTALLLRSFEDYAGTLAQNVRKTYLKPFTIVTDNMIMTVDYLDVSDPERTTFPRFQDIQEAYPLELGSSIHFPEFNLHSPELPEPAAPLPVAMVIVYKNLGQLLPERYDPDRRSLRIPNRPVINTAITEERTKPVCVFWNHSLMIGDTGGWSSKGCELLDRNSTHISCRCSHMTSFAVLMDISKREQGEVLPLKIVTYTTVSVSLFLLLLTFVLLCLLHRLRSNLHAIHRNLVAALFVSQLVFLLGINQTDNPVSLSVCLSYVCPMSVLCLCLSLWLWLLCVWSSRSIGW</sequence>
<dbReference type="FunFam" id="2.60.40.60:FF:000010">
    <property type="entry name" value="Cadherin EGF LAG seven-pass G-type receptor 3"/>
    <property type="match status" value="2"/>
</dbReference>
<feature type="domain" description="Cadherin" evidence="32">
    <location>
        <begin position="506"/>
        <end position="611"/>
    </location>
</feature>
<feature type="domain" description="EGF-like" evidence="28">
    <location>
        <begin position="1928"/>
        <end position="1966"/>
    </location>
</feature>
<evidence type="ECO:0000259" key="29">
    <source>
        <dbReference type="PROSITE" id="PS50027"/>
    </source>
</evidence>
<dbReference type="GO" id="GO:0005509">
    <property type="term" value="F:calcium ion binding"/>
    <property type="evidence" value="ECO:0007669"/>
    <property type="project" value="UniProtKB-UniRule"/>
</dbReference>
<keyword evidence="10" id="KW-0677">Repeat</keyword>
<feature type="signal peptide" evidence="26">
    <location>
        <begin position="1"/>
        <end position="26"/>
    </location>
</feature>
<evidence type="ECO:0000256" key="18">
    <source>
        <dbReference type="ARBA" id="ARBA00023224"/>
    </source>
</evidence>
<dbReference type="FunFam" id="2.60.40.60:FF:000038">
    <property type="entry name" value="Cadherin EGF LAG seven-pass G-type receptor 3"/>
    <property type="match status" value="1"/>
</dbReference>
<evidence type="ECO:0000313" key="33">
    <source>
        <dbReference type="EMBL" id="KAJ3612425.1"/>
    </source>
</evidence>
<evidence type="ECO:0008006" key="35">
    <source>
        <dbReference type="Google" id="ProtNLM"/>
    </source>
</evidence>
<comment type="caution">
    <text evidence="33">The sequence shown here is derived from an EMBL/GenBank/DDBJ whole genome shotgun (WGS) entry which is preliminary data.</text>
</comment>
<dbReference type="FunFam" id="2.60.120.200:FF:000059">
    <property type="entry name" value="Cadherin EGF LAG seven-pass G-type receptor 1"/>
    <property type="match status" value="1"/>
</dbReference>
<feature type="domain" description="GAIN-B" evidence="30">
    <location>
        <begin position="2264"/>
        <end position="2397"/>
    </location>
</feature>
<dbReference type="PROSITE" id="PS01186">
    <property type="entry name" value="EGF_2"/>
    <property type="match status" value="1"/>
</dbReference>
<feature type="domain" description="EGF-like" evidence="28">
    <location>
        <begin position="1892"/>
        <end position="1925"/>
    </location>
</feature>
<dbReference type="CDD" id="cd00054">
    <property type="entry name" value="EGF_CA"/>
    <property type="match status" value="3"/>
</dbReference>
<evidence type="ECO:0000259" key="32">
    <source>
        <dbReference type="PROSITE" id="PS50268"/>
    </source>
</evidence>
<dbReference type="CDD" id="cd00110">
    <property type="entry name" value="LamG"/>
    <property type="match status" value="2"/>
</dbReference>
<dbReference type="PROSITE" id="PS00232">
    <property type="entry name" value="CADHERIN_1"/>
    <property type="match status" value="6"/>
</dbReference>
<feature type="domain" description="EGF-like" evidence="28">
    <location>
        <begin position="1397"/>
        <end position="1433"/>
    </location>
</feature>
<dbReference type="Pfam" id="PF02210">
    <property type="entry name" value="Laminin_G_2"/>
    <property type="match status" value="2"/>
</dbReference>
<dbReference type="InterPro" id="IPR057244">
    <property type="entry name" value="GAIN_B"/>
</dbReference>
<dbReference type="FunFam" id="2.60.120.200:FF:000020">
    <property type="entry name" value="Cadherin EGF LAG seven-pass G-type receptor 2"/>
    <property type="match status" value="1"/>
</dbReference>
<comment type="caution">
    <text evidence="22">Lacks conserved residue(s) required for the propagation of feature annotation.</text>
</comment>
<name>A0A9Q0EVD2_9TELE</name>
<dbReference type="Pfam" id="PF16489">
    <property type="entry name" value="GAIN"/>
    <property type="match status" value="1"/>
</dbReference>
<dbReference type="Pfam" id="PF00053">
    <property type="entry name" value="EGF_laminin"/>
    <property type="match status" value="2"/>
</dbReference>
<dbReference type="Pfam" id="PF01825">
    <property type="entry name" value="GPS"/>
    <property type="match status" value="1"/>
</dbReference>
<feature type="domain" description="EGF-like" evidence="28">
    <location>
        <begin position="1437"/>
        <end position="1475"/>
    </location>
</feature>
<keyword evidence="7" id="KW-0597">Phosphoprotein</keyword>
<keyword evidence="14 25" id="KW-0472">Membrane</keyword>
<dbReference type="Proteomes" id="UP001148018">
    <property type="component" value="Unassembled WGS sequence"/>
</dbReference>
<dbReference type="FunFam" id="2.60.40.60:FF:000023">
    <property type="entry name" value="Cadherin EGF LAG seven-pass G-type receptor 3"/>
    <property type="match status" value="2"/>
</dbReference>
<evidence type="ECO:0000256" key="3">
    <source>
        <dbReference type="ARBA" id="ARBA00010933"/>
    </source>
</evidence>
<dbReference type="SMART" id="SM00303">
    <property type="entry name" value="GPS"/>
    <property type="match status" value="1"/>
</dbReference>
<dbReference type="CDD" id="cd11304">
    <property type="entry name" value="Cadherin_repeat"/>
    <property type="match status" value="9"/>
</dbReference>
<dbReference type="GO" id="GO:0007399">
    <property type="term" value="P:nervous system development"/>
    <property type="evidence" value="ECO:0007669"/>
    <property type="project" value="UniProtKB-ARBA"/>
</dbReference>
<dbReference type="FunFam" id="2.60.40.60:FF:000044">
    <property type="entry name" value="Cadherin, EGF LAG seven-pass G-type receptor 3"/>
    <property type="match status" value="1"/>
</dbReference>
<dbReference type="GO" id="GO:0004930">
    <property type="term" value="F:G protein-coupled receptor activity"/>
    <property type="evidence" value="ECO:0007669"/>
    <property type="project" value="UniProtKB-KW"/>
</dbReference>
<dbReference type="FunFam" id="2.10.25.10:FF:000113">
    <property type="entry name" value="Cadherin, EGF LAG seven-pass G-type receptor 3"/>
    <property type="match status" value="1"/>
</dbReference>
<dbReference type="InterPro" id="IPR056286">
    <property type="entry name" value="Cadherin_CELSR1-3_9th"/>
</dbReference>
<dbReference type="SMART" id="SM00179">
    <property type="entry name" value="EGF_CA"/>
    <property type="match status" value="3"/>
</dbReference>
<dbReference type="Pfam" id="PF23592">
    <property type="entry name" value="Cadherin_CELSR2_9th"/>
    <property type="match status" value="1"/>
</dbReference>
<feature type="region of interest" description="Disordered" evidence="24">
    <location>
        <begin position="261"/>
        <end position="287"/>
    </location>
</feature>
<gene>
    <name evidence="33" type="ORF">NHX12_020701</name>
</gene>
<dbReference type="PANTHER" id="PTHR24026:SF36">
    <property type="entry name" value="CADHERIN EGF LAG SEVEN-PASS G-TYPE RECEPTOR 1"/>
    <property type="match status" value="1"/>
</dbReference>
<evidence type="ECO:0000256" key="1">
    <source>
        <dbReference type="ARBA" id="ARBA00002066"/>
    </source>
</evidence>
<evidence type="ECO:0000256" key="7">
    <source>
        <dbReference type="ARBA" id="ARBA00022553"/>
    </source>
</evidence>
<dbReference type="FunFam" id="4.10.1240.10:FF:000003">
    <property type="entry name" value="Putative cadherin EGF LAG seven-pass G-type receptor 2"/>
    <property type="match status" value="1"/>
</dbReference>
<feature type="transmembrane region" description="Helical" evidence="25">
    <location>
        <begin position="2441"/>
        <end position="2459"/>
    </location>
</feature>
<feature type="domain" description="Laminin G" evidence="27">
    <location>
        <begin position="1476"/>
        <end position="1680"/>
    </location>
</feature>
<keyword evidence="4" id="KW-0217">Developmental protein</keyword>
<dbReference type="FunFam" id="2.10.25.10:FF:000011">
    <property type="entry name" value="Cadherin EGF LAG seven-pass G-type receptor"/>
    <property type="match status" value="1"/>
</dbReference>
<dbReference type="InterPro" id="IPR000203">
    <property type="entry name" value="GPS"/>
</dbReference>
<dbReference type="Gene3D" id="2.60.120.200">
    <property type="match status" value="2"/>
</dbReference>
<evidence type="ECO:0000256" key="26">
    <source>
        <dbReference type="SAM" id="SignalP"/>
    </source>
</evidence>
<keyword evidence="15 22" id="KW-1015">Disulfide bond</keyword>
<organism evidence="33 34">
    <name type="scientific">Muraenolepis orangiensis</name>
    <name type="common">Patagonian moray cod</name>
    <dbReference type="NCBI Taxonomy" id="630683"/>
    <lineage>
        <taxon>Eukaryota</taxon>
        <taxon>Metazoa</taxon>
        <taxon>Chordata</taxon>
        <taxon>Craniata</taxon>
        <taxon>Vertebrata</taxon>
        <taxon>Euteleostomi</taxon>
        <taxon>Actinopterygii</taxon>
        <taxon>Neopterygii</taxon>
        <taxon>Teleostei</taxon>
        <taxon>Neoteleostei</taxon>
        <taxon>Acanthomorphata</taxon>
        <taxon>Zeiogadaria</taxon>
        <taxon>Gadariae</taxon>
        <taxon>Gadiformes</taxon>
        <taxon>Muraenolepidoidei</taxon>
        <taxon>Muraenolepididae</taxon>
        <taxon>Muraenolepis</taxon>
    </lineage>
</organism>
<evidence type="ECO:0000256" key="14">
    <source>
        <dbReference type="ARBA" id="ARBA00023136"/>
    </source>
</evidence>
<dbReference type="FunFam" id="2.60.40.60:FF:000040">
    <property type="entry name" value="cadherin EGF LAG seven-pass G-type receptor 3"/>
    <property type="match status" value="1"/>
</dbReference>
<evidence type="ECO:0000259" key="28">
    <source>
        <dbReference type="PROSITE" id="PS50026"/>
    </source>
</evidence>
<evidence type="ECO:0000256" key="19">
    <source>
        <dbReference type="ARBA" id="ARBA00023278"/>
    </source>
</evidence>
<dbReference type="GO" id="GO:0007156">
    <property type="term" value="P:homophilic cell adhesion via plasma membrane adhesion molecules"/>
    <property type="evidence" value="ECO:0007669"/>
    <property type="project" value="InterPro"/>
</dbReference>
<dbReference type="PRINTS" id="PR00205">
    <property type="entry name" value="CADHERIN"/>
</dbReference>
<feature type="domain" description="Cadherin" evidence="32">
    <location>
        <begin position="717"/>
        <end position="818"/>
    </location>
</feature>
<dbReference type="InterPro" id="IPR015919">
    <property type="entry name" value="Cadherin-like_sf"/>
</dbReference>
<evidence type="ECO:0000256" key="23">
    <source>
        <dbReference type="PROSITE-ProRule" id="PRU00460"/>
    </source>
</evidence>
<feature type="domain" description="Cadherin" evidence="32">
    <location>
        <begin position="922"/>
        <end position="1027"/>
    </location>
</feature>
<feature type="domain" description="Cadherin" evidence="32">
    <location>
        <begin position="1028"/>
        <end position="1129"/>
    </location>
</feature>
<protein>
    <recommendedName>
        <fullName evidence="35">Cadherin EGF LAG seven-pass G-type receptor 1</fullName>
    </recommendedName>
</protein>